<dbReference type="STRING" id="34103.SAMN05421778_10960"/>
<evidence type="ECO:0008006" key="5">
    <source>
        <dbReference type="Google" id="ProtNLM"/>
    </source>
</evidence>
<keyword evidence="4" id="KW-1185">Reference proteome</keyword>
<dbReference type="RefSeq" id="WP_037478337.1">
    <property type="nucleotide sequence ID" value="NZ_AZRA01000019.1"/>
</dbReference>
<dbReference type="CDD" id="cd13578">
    <property type="entry name" value="PBP2_Bug27"/>
    <property type="match status" value="1"/>
</dbReference>
<evidence type="ECO:0000313" key="4">
    <source>
        <dbReference type="Proteomes" id="UP000026714"/>
    </source>
</evidence>
<reference evidence="3 4" key="1">
    <citation type="journal article" date="2014" name="FEMS Microbiol. Ecol.">
        <title>Sphaerotilus natans encrusted with nanoball-shaped Fe(III) oxide minerals formed by nitrate-reducing mixotrophic Fe(II) oxidation.</title>
        <authorList>
            <person name="Park S."/>
            <person name="Kim D.H."/>
            <person name="Lee J.H."/>
            <person name="Hur H.G."/>
        </authorList>
    </citation>
    <scope>NUCLEOTIDE SEQUENCE [LARGE SCALE GENOMIC DNA]</scope>
    <source>
        <strain evidence="3 4">DSM 6575</strain>
    </source>
</reference>
<dbReference type="SUPFAM" id="SSF53850">
    <property type="entry name" value="Periplasmic binding protein-like II"/>
    <property type="match status" value="1"/>
</dbReference>
<dbReference type="eggNOG" id="COG3181">
    <property type="taxonomic scope" value="Bacteria"/>
</dbReference>
<dbReference type="PATRIC" id="fig|1286631.3.peg.727"/>
<dbReference type="PANTHER" id="PTHR42928:SF5">
    <property type="entry name" value="BLR1237 PROTEIN"/>
    <property type="match status" value="1"/>
</dbReference>
<dbReference type="InterPro" id="IPR005064">
    <property type="entry name" value="BUG"/>
</dbReference>
<dbReference type="Proteomes" id="UP000026714">
    <property type="component" value="Unassembled WGS sequence"/>
</dbReference>
<evidence type="ECO:0000256" key="2">
    <source>
        <dbReference type="SAM" id="SignalP"/>
    </source>
</evidence>
<dbReference type="AlphaFoldDB" id="A0A059KQE8"/>
<dbReference type="Pfam" id="PF03401">
    <property type="entry name" value="TctC"/>
    <property type="match status" value="1"/>
</dbReference>
<feature type="signal peptide" evidence="2">
    <location>
        <begin position="1"/>
        <end position="31"/>
    </location>
</feature>
<dbReference type="PIRSF" id="PIRSF017082">
    <property type="entry name" value="YflP"/>
    <property type="match status" value="1"/>
</dbReference>
<feature type="chain" id="PRO_5001576119" description="Tripartite tricarboxylate transporter substrate binding protein" evidence="2">
    <location>
        <begin position="32"/>
        <end position="330"/>
    </location>
</feature>
<dbReference type="Gene3D" id="3.40.190.150">
    <property type="entry name" value="Bordetella uptake gene, domain 1"/>
    <property type="match status" value="1"/>
</dbReference>
<comment type="caution">
    <text evidence="3">The sequence shown here is derived from an EMBL/GenBank/DDBJ whole genome shotgun (WGS) entry which is preliminary data.</text>
</comment>
<gene>
    <name evidence="3" type="ORF">X805_07380</name>
</gene>
<dbReference type="InterPro" id="IPR006311">
    <property type="entry name" value="TAT_signal"/>
</dbReference>
<accession>A0A059KQE8</accession>
<organism evidence="3 4">
    <name type="scientific">Sphaerotilus natans subsp. natans DSM 6575</name>
    <dbReference type="NCBI Taxonomy" id="1286631"/>
    <lineage>
        <taxon>Bacteria</taxon>
        <taxon>Pseudomonadati</taxon>
        <taxon>Pseudomonadota</taxon>
        <taxon>Betaproteobacteria</taxon>
        <taxon>Burkholderiales</taxon>
        <taxon>Sphaerotilaceae</taxon>
        <taxon>Sphaerotilus</taxon>
    </lineage>
</organism>
<proteinExistence type="inferred from homology"/>
<sequence>MSIPESFDPSRRTVIGGLAALSLGAPLFAQAEAWPAKPVTMVVPWPPGGPSDIAARPLAKGLQDLLGKPFVIDNRGGSGGNIGTAAVTMAPADGHTLLVTSSAPIVINPSLYKKMAFDPAKDLIPVTNVIKVPQVLVVHPGLGVNDVQGLLAQVRAKPGFVFGSSGNGTPQHLTGELFADAARAQMTHVPYKGSAPAISDLMAGHVPMLFDSLSSILPHIRSGKVRALATAGAKRSSLLPQVPTLAEAGLPGIESYGWYGLFVRAGTPAPIVQQLSEAALKVMKSPDFQRVLAETGSDFVGDTPVAFAAFVRTETEKWSRLVKLSGATID</sequence>
<dbReference type="InterPro" id="IPR042100">
    <property type="entry name" value="Bug_dom1"/>
</dbReference>
<evidence type="ECO:0000256" key="1">
    <source>
        <dbReference type="ARBA" id="ARBA00006987"/>
    </source>
</evidence>
<dbReference type="PANTHER" id="PTHR42928">
    <property type="entry name" value="TRICARBOXYLATE-BINDING PROTEIN"/>
    <property type="match status" value="1"/>
</dbReference>
<comment type="similarity">
    <text evidence="1">Belongs to the UPF0065 (bug) family.</text>
</comment>
<dbReference type="EMBL" id="AZRA01000019">
    <property type="protein sequence ID" value="KDB53656.1"/>
    <property type="molecule type" value="Genomic_DNA"/>
</dbReference>
<keyword evidence="2" id="KW-0732">Signal</keyword>
<protein>
    <recommendedName>
        <fullName evidence="5">Tripartite tricarboxylate transporter substrate binding protein</fullName>
    </recommendedName>
</protein>
<dbReference type="Gene3D" id="3.40.190.10">
    <property type="entry name" value="Periplasmic binding protein-like II"/>
    <property type="match status" value="1"/>
</dbReference>
<evidence type="ECO:0000313" key="3">
    <source>
        <dbReference type="EMBL" id="KDB53656.1"/>
    </source>
</evidence>
<name>A0A059KQE8_9BURK</name>
<dbReference type="PROSITE" id="PS51318">
    <property type="entry name" value="TAT"/>
    <property type="match status" value="1"/>
</dbReference>